<dbReference type="Gene3D" id="3.40.50.300">
    <property type="entry name" value="P-loop containing nucleotide triphosphate hydrolases"/>
    <property type="match status" value="1"/>
</dbReference>
<keyword evidence="3" id="KW-1185">Reference proteome</keyword>
<dbReference type="SUPFAM" id="SSF52540">
    <property type="entry name" value="P-loop containing nucleoside triphosphate hydrolases"/>
    <property type="match status" value="2"/>
</dbReference>
<protein>
    <recommendedName>
        <fullName evidence="4">P-loop containing nucleoside triphosphate hydrolase protein</fullName>
    </recommendedName>
</protein>
<gene>
    <name evidence="2" type="ORF">P170DRAFT_424507</name>
</gene>
<organism evidence="2 3">
    <name type="scientific">Aspergillus steynii IBT 23096</name>
    <dbReference type="NCBI Taxonomy" id="1392250"/>
    <lineage>
        <taxon>Eukaryota</taxon>
        <taxon>Fungi</taxon>
        <taxon>Dikarya</taxon>
        <taxon>Ascomycota</taxon>
        <taxon>Pezizomycotina</taxon>
        <taxon>Eurotiomycetes</taxon>
        <taxon>Eurotiomycetidae</taxon>
        <taxon>Eurotiales</taxon>
        <taxon>Aspergillaceae</taxon>
        <taxon>Aspergillus</taxon>
        <taxon>Aspergillus subgen. Circumdati</taxon>
    </lineage>
</organism>
<comment type="caution">
    <text evidence="2">The sequence shown here is derived from an EMBL/GenBank/DDBJ whole genome shotgun (WGS) entry which is preliminary data.</text>
</comment>
<name>A0A2I2GB22_9EURO</name>
<feature type="region of interest" description="Disordered" evidence="1">
    <location>
        <begin position="305"/>
        <end position="329"/>
    </location>
</feature>
<dbReference type="VEuPathDB" id="FungiDB:P170DRAFT_424507"/>
<accession>A0A2I2GB22</accession>
<dbReference type="RefSeq" id="XP_024705385.1">
    <property type="nucleotide sequence ID" value="XM_024847574.1"/>
</dbReference>
<sequence>MTSAFPGPKGASVWLPDPLEKNLKAAGYESLTLSEDFIVQNVVQGKDVELVKGMKDGRSPGALIAVIKTLLVTPARAHPRTLFITSSHESAKAVGEMAESLLKDAGIVQIVRSVLEGPARSGPARSDPALVIATAGKTLEAFHRGLIVAEDPRIVVINDPENLLGARSQAVSAILKKSPERHTLVCVTTGWDARTLLDVLQAAGIDALIFNNTVPSDAREDALRSYSSTDNPVRVLLICNISSSGILLRNTSQIIYHSIYHDWDIMHSLIVQAHERFTVYIILERSESPAAQDIIAQFLNTFDPSNLRPNPDEPMIESEDIDLSGFPAA</sequence>
<dbReference type="GeneID" id="36555273"/>
<proteinExistence type="predicted"/>
<reference evidence="2 3" key="1">
    <citation type="submission" date="2016-12" db="EMBL/GenBank/DDBJ databases">
        <title>The genomes of Aspergillus section Nigri reveals drivers in fungal speciation.</title>
        <authorList>
            <consortium name="DOE Joint Genome Institute"/>
            <person name="Vesth T.C."/>
            <person name="Nybo J."/>
            <person name="Theobald S."/>
            <person name="Brandl J."/>
            <person name="Frisvad J.C."/>
            <person name="Nielsen K.F."/>
            <person name="Lyhne E.K."/>
            <person name="Kogle M.E."/>
            <person name="Kuo A."/>
            <person name="Riley R."/>
            <person name="Clum A."/>
            <person name="Nolan M."/>
            <person name="Lipzen A."/>
            <person name="Salamov A."/>
            <person name="Henrissat B."/>
            <person name="Wiebenga A."/>
            <person name="De Vries R.P."/>
            <person name="Grigoriev I.V."/>
            <person name="Mortensen U.H."/>
            <person name="Andersen M.R."/>
            <person name="Baker S.E."/>
        </authorList>
    </citation>
    <scope>NUCLEOTIDE SEQUENCE [LARGE SCALE GENOMIC DNA]</scope>
    <source>
        <strain evidence="2 3">IBT 23096</strain>
    </source>
</reference>
<dbReference type="Proteomes" id="UP000234275">
    <property type="component" value="Unassembled WGS sequence"/>
</dbReference>
<evidence type="ECO:0000256" key="1">
    <source>
        <dbReference type="SAM" id="MobiDB-lite"/>
    </source>
</evidence>
<dbReference type="EMBL" id="MSFO01000003">
    <property type="protein sequence ID" value="PLB50083.1"/>
    <property type="molecule type" value="Genomic_DNA"/>
</dbReference>
<evidence type="ECO:0008006" key="4">
    <source>
        <dbReference type="Google" id="ProtNLM"/>
    </source>
</evidence>
<dbReference type="AlphaFoldDB" id="A0A2I2GB22"/>
<evidence type="ECO:0000313" key="2">
    <source>
        <dbReference type="EMBL" id="PLB50083.1"/>
    </source>
</evidence>
<evidence type="ECO:0000313" key="3">
    <source>
        <dbReference type="Proteomes" id="UP000234275"/>
    </source>
</evidence>
<dbReference type="InterPro" id="IPR027417">
    <property type="entry name" value="P-loop_NTPase"/>
</dbReference>